<comment type="similarity">
    <text evidence="1">Belongs to the nuclear hormone receptor family.</text>
</comment>
<proteinExistence type="inferred from homology"/>
<dbReference type="PROSITE" id="PS51030">
    <property type="entry name" value="NUCLEAR_REC_DBD_2"/>
    <property type="match status" value="1"/>
</dbReference>
<dbReference type="PANTHER" id="PTHR24082">
    <property type="entry name" value="NUCLEAR HORMONE RECEPTOR"/>
    <property type="match status" value="1"/>
</dbReference>
<evidence type="ECO:0000256" key="5">
    <source>
        <dbReference type="ARBA" id="ARBA00023015"/>
    </source>
</evidence>
<dbReference type="WBParaSite" id="Pan_g2890.t1">
    <property type="protein sequence ID" value="Pan_g2890.t1"/>
    <property type="gene ID" value="Pan_g2890"/>
</dbReference>
<dbReference type="GO" id="GO:0030154">
    <property type="term" value="P:cell differentiation"/>
    <property type="evidence" value="ECO:0007669"/>
    <property type="project" value="TreeGrafter"/>
</dbReference>
<evidence type="ECO:0000313" key="11">
    <source>
        <dbReference type="Proteomes" id="UP000492821"/>
    </source>
</evidence>
<keyword evidence="9" id="KW-0539">Nucleus</keyword>
<evidence type="ECO:0000313" key="12">
    <source>
        <dbReference type="WBParaSite" id="Pan_g2890.t1"/>
    </source>
</evidence>
<keyword evidence="6" id="KW-0238">DNA-binding</keyword>
<feature type="domain" description="Nuclear receptor" evidence="10">
    <location>
        <begin position="1"/>
        <end position="29"/>
    </location>
</feature>
<keyword evidence="11" id="KW-1185">Reference proteome</keyword>
<dbReference type="GO" id="GO:0004879">
    <property type="term" value="F:nuclear receptor activity"/>
    <property type="evidence" value="ECO:0007669"/>
    <property type="project" value="TreeGrafter"/>
</dbReference>
<dbReference type="InterPro" id="IPR050234">
    <property type="entry name" value="Nuclear_hormone_rcpt_NR1"/>
</dbReference>
<evidence type="ECO:0000256" key="7">
    <source>
        <dbReference type="ARBA" id="ARBA00023163"/>
    </source>
</evidence>
<evidence type="ECO:0000256" key="6">
    <source>
        <dbReference type="ARBA" id="ARBA00023125"/>
    </source>
</evidence>
<evidence type="ECO:0000256" key="9">
    <source>
        <dbReference type="ARBA" id="ARBA00023242"/>
    </source>
</evidence>
<evidence type="ECO:0000256" key="3">
    <source>
        <dbReference type="ARBA" id="ARBA00022771"/>
    </source>
</evidence>
<dbReference type="PANTHER" id="PTHR24082:SF507">
    <property type="entry name" value="BILE ACID RECEPTOR-RELATED"/>
    <property type="match status" value="1"/>
</dbReference>
<name>A0A7E4VSI1_PANRE</name>
<sequence>MNKDTRTRCQKCRFQKCLDAGMKPELVHPKKSKKAGKENEPDQETLRLCHQLTKMISTAFNASFGNVVDEIKKGDTPALLDADFDELKRMATKFVSKFVEVGEEEREKLVDSSLRAFLAVIGAYVISQRDELATAHVFNQDPMTVADMNEVKDMLDFEHMTADTLAIVAAMTFTISTPKISTEAREAITKLHERFTTSYSFMSNDVQNSSGMPAIYSFANSMRKFY</sequence>
<dbReference type="Pfam" id="PF00105">
    <property type="entry name" value="zf-C4"/>
    <property type="match status" value="1"/>
</dbReference>
<dbReference type="GO" id="GO:0000122">
    <property type="term" value="P:negative regulation of transcription by RNA polymerase II"/>
    <property type="evidence" value="ECO:0007669"/>
    <property type="project" value="TreeGrafter"/>
</dbReference>
<dbReference type="GO" id="GO:0008270">
    <property type="term" value="F:zinc ion binding"/>
    <property type="evidence" value="ECO:0007669"/>
    <property type="project" value="UniProtKB-KW"/>
</dbReference>
<dbReference type="AlphaFoldDB" id="A0A7E4VSI1"/>
<accession>A0A7E4VSI1</accession>
<dbReference type="GO" id="GO:0045944">
    <property type="term" value="P:positive regulation of transcription by RNA polymerase II"/>
    <property type="evidence" value="ECO:0007669"/>
    <property type="project" value="TreeGrafter"/>
</dbReference>
<keyword evidence="2" id="KW-0479">Metal-binding</keyword>
<keyword evidence="3" id="KW-0863">Zinc-finger</keyword>
<keyword evidence="4" id="KW-0862">Zinc</keyword>
<dbReference type="InterPro" id="IPR001628">
    <property type="entry name" value="Znf_hrmn_rcpt"/>
</dbReference>
<evidence type="ECO:0000256" key="4">
    <source>
        <dbReference type="ARBA" id="ARBA00022833"/>
    </source>
</evidence>
<evidence type="ECO:0000256" key="2">
    <source>
        <dbReference type="ARBA" id="ARBA00022723"/>
    </source>
</evidence>
<evidence type="ECO:0000259" key="10">
    <source>
        <dbReference type="PROSITE" id="PS51030"/>
    </source>
</evidence>
<keyword evidence="7" id="KW-0804">Transcription</keyword>
<keyword evidence="5" id="KW-0805">Transcription regulation</keyword>
<dbReference type="SUPFAM" id="SSF57716">
    <property type="entry name" value="Glucocorticoid receptor-like (DNA-binding domain)"/>
    <property type="match status" value="1"/>
</dbReference>
<evidence type="ECO:0000256" key="1">
    <source>
        <dbReference type="ARBA" id="ARBA00005993"/>
    </source>
</evidence>
<reference evidence="11" key="1">
    <citation type="journal article" date="2013" name="Genetics">
        <title>The draft genome and transcriptome of Panagrellus redivivus are shaped by the harsh demands of a free-living lifestyle.</title>
        <authorList>
            <person name="Srinivasan J."/>
            <person name="Dillman A.R."/>
            <person name="Macchietto M.G."/>
            <person name="Heikkinen L."/>
            <person name="Lakso M."/>
            <person name="Fracchia K.M."/>
            <person name="Antoshechkin I."/>
            <person name="Mortazavi A."/>
            <person name="Wong G."/>
            <person name="Sternberg P.W."/>
        </authorList>
    </citation>
    <scope>NUCLEOTIDE SEQUENCE [LARGE SCALE GENOMIC DNA]</scope>
    <source>
        <strain evidence="11">MT8872</strain>
    </source>
</reference>
<dbReference type="InterPro" id="IPR013088">
    <property type="entry name" value="Znf_NHR/GATA"/>
</dbReference>
<keyword evidence="8" id="KW-0675">Receptor</keyword>
<protein>
    <submittedName>
        <fullName evidence="12">Nuclear receptor domain-containing protein</fullName>
    </submittedName>
</protein>
<evidence type="ECO:0000256" key="8">
    <source>
        <dbReference type="ARBA" id="ARBA00023170"/>
    </source>
</evidence>
<dbReference type="Gene3D" id="3.30.50.10">
    <property type="entry name" value="Erythroid Transcription Factor GATA-1, subunit A"/>
    <property type="match status" value="1"/>
</dbReference>
<dbReference type="GO" id="GO:0000978">
    <property type="term" value="F:RNA polymerase II cis-regulatory region sequence-specific DNA binding"/>
    <property type="evidence" value="ECO:0007669"/>
    <property type="project" value="TreeGrafter"/>
</dbReference>
<reference evidence="12" key="2">
    <citation type="submission" date="2020-10" db="UniProtKB">
        <authorList>
            <consortium name="WormBaseParasite"/>
        </authorList>
    </citation>
    <scope>IDENTIFICATION</scope>
</reference>
<dbReference type="Proteomes" id="UP000492821">
    <property type="component" value="Unassembled WGS sequence"/>
</dbReference>
<organism evidence="11 12">
    <name type="scientific">Panagrellus redivivus</name>
    <name type="common">Microworm</name>
    <dbReference type="NCBI Taxonomy" id="6233"/>
    <lineage>
        <taxon>Eukaryota</taxon>
        <taxon>Metazoa</taxon>
        <taxon>Ecdysozoa</taxon>
        <taxon>Nematoda</taxon>
        <taxon>Chromadorea</taxon>
        <taxon>Rhabditida</taxon>
        <taxon>Tylenchina</taxon>
        <taxon>Panagrolaimomorpha</taxon>
        <taxon>Panagrolaimoidea</taxon>
        <taxon>Panagrolaimidae</taxon>
        <taxon>Panagrellus</taxon>
    </lineage>
</organism>